<dbReference type="InterPro" id="IPR015943">
    <property type="entry name" value="WD40/YVTN_repeat-like_dom_sf"/>
</dbReference>
<name>A0A328TXN5_9BACL</name>
<comment type="caution">
    <text evidence="2">The sequence shown here is derived from an EMBL/GenBank/DDBJ whole genome shotgun (WGS) entry which is preliminary data.</text>
</comment>
<dbReference type="Gene3D" id="2.130.10.10">
    <property type="entry name" value="YVTN repeat-like/Quinoprotein amine dehydrogenase"/>
    <property type="match status" value="2"/>
</dbReference>
<reference evidence="2 3" key="1">
    <citation type="submission" date="2018-06" db="EMBL/GenBank/DDBJ databases">
        <title>Paenibacillus montanisoli sp. nov., isolated from mountain area soil.</title>
        <authorList>
            <person name="Wu M."/>
        </authorList>
    </citation>
    <scope>NUCLEOTIDE SEQUENCE [LARGE SCALE GENOMIC DNA]</scope>
    <source>
        <strain evidence="2 3">RA17</strain>
    </source>
</reference>
<accession>A0A328TXN5</accession>
<organism evidence="2 3">
    <name type="scientific">Paenibacillus montanisoli</name>
    <dbReference type="NCBI Taxonomy" id="2081970"/>
    <lineage>
        <taxon>Bacteria</taxon>
        <taxon>Bacillati</taxon>
        <taxon>Bacillota</taxon>
        <taxon>Bacilli</taxon>
        <taxon>Bacillales</taxon>
        <taxon>Paenibacillaceae</taxon>
        <taxon>Paenibacillus</taxon>
    </lineage>
</organism>
<feature type="domain" description="SLH" evidence="1">
    <location>
        <begin position="742"/>
        <end position="800"/>
    </location>
</feature>
<dbReference type="SUPFAM" id="SSF63825">
    <property type="entry name" value="YWTD domain"/>
    <property type="match status" value="2"/>
</dbReference>
<keyword evidence="3" id="KW-1185">Reference proteome</keyword>
<evidence type="ECO:0000259" key="1">
    <source>
        <dbReference type="PROSITE" id="PS51272"/>
    </source>
</evidence>
<evidence type="ECO:0000313" key="3">
    <source>
        <dbReference type="Proteomes" id="UP000249260"/>
    </source>
</evidence>
<dbReference type="PROSITE" id="PS51272">
    <property type="entry name" value="SLH"/>
    <property type="match status" value="2"/>
</dbReference>
<proteinExistence type="predicted"/>
<dbReference type="InterPro" id="IPR001119">
    <property type="entry name" value="SLH_dom"/>
</dbReference>
<dbReference type="OrthoDB" id="2953792at2"/>
<dbReference type="InterPro" id="IPR051465">
    <property type="entry name" value="Cell_Envelope_Struct_Comp"/>
</dbReference>
<protein>
    <recommendedName>
        <fullName evidence="1">SLH domain-containing protein</fullName>
    </recommendedName>
</protein>
<dbReference type="Proteomes" id="UP000249260">
    <property type="component" value="Unassembled WGS sequence"/>
</dbReference>
<feature type="domain" description="SLH" evidence="1">
    <location>
        <begin position="801"/>
        <end position="864"/>
    </location>
</feature>
<gene>
    <name evidence="2" type="ORF">DL346_27485</name>
</gene>
<dbReference type="PANTHER" id="PTHR43308:SF5">
    <property type="entry name" value="S-LAYER PROTEIN _ PEPTIDOGLYCAN ENDO-BETA-N-ACETYLGLUCOSAMINIDASE"/>
    <property type="match status" value="1"/>
</dbReference>
<dbReference type="Pfam" id="PF00395">
    <property type="entry name" value="SLH"/>
    <property type="match status" value="2"/>
</dbReference>
<evidence type="ECO:0000313" key="2">
    <source>
        <dbReference type="EMBL" id="RAP73445.1"/>
    </source>
</evidence>
<dbReference type="PANTHER" id="PTHR43308">
    <property type="entry name" value="OUTER MEMBRANE PROTEIN ALPHA-RELATED"/>
    <property type="match status" value="1"/>
</dbReference>
<dbReference type="EMBL" id="QLUW01000007">
    <property type="protein sequence ID" value="RAP73445.1"/>
    <property type="molecule type" value="Genomic_DNA"/>
</dbReference>
<dbReference type="AlphaFoldDB" id="A0A328TXN5"/>
<sequence length="929" mass="103084">MLDRVREEVEATMRKSRFEKWLLLVGAAFIVFNSAGVTTAQAAPVYTPAEEVSLDTGSYIEKLQFDNERGYLYATASETNQLLFINPDTMRIEKSLSVGSHPGAMDQVGNKMYVALEGATLIAVVNLDTKQVEKTIVTQAQPMSVAVDGNGLFYTEDDSWGDIRRIDLTDGTDTVMADKVGRLALGIDRSRHVLYAGESLSSYRLHAFNSVTFEELWLMKPDIGSGYSSSLIVDQSGVYFGSTQVDPDRQRIVSTAVGGEVLDVDGAFIYTTSGVYTKNEGAQAASYAALPRGSDAEADGSGHVFSYSGINSRAIVKRTYKLDAAQKAVEVDRGADSMAFNHKLTGWVMGEGEKYLYAISAEANRLLQIDTATFTVKADRYVGSQPSDIDFRDGVLYISLKGSTHMVRIDTKRETDFMAPLDELEVGLPTLDIAAGASDIYYSIGGYGWLKVHAWRDDAAFPFKESVYEPSLTMGPDGNTLWIGETGTSGGDLYKVNVAAKQILDKTVEGYSYGNRELPLDGDMVYYAGRRFSTGDLGLIYGEYKEKYEYFAHLLFARGSTVIGTKAVYNRDTFNQALKLPFTIVYGYVKKDGSVLLYAEDDLTSKEGPNYILYRFDGLDSLKTAMDNRLRPQEGRFVDRNTAPQVIDGYVTFRPGVLDRFVDHYEIQLYDGSNRPVKLDFTETVYKSEQLPNGSYAHKLIAPMKIVPETVKKIGIVPVLKNTLDKQNEAVLFVPLADNRTSKNAFMDVRTDLFAKFAIETLADMKVVQGYKDGAFQPYGLVTRAEFATMLVKALRIPAAGGSYFKDVPRNAWYYEVISASAKAGLIKGYTDGTFHPNRTITQQETLEIVNNALLYGGYKQTSAGKGELLHFFDQSKGYDAWSKQAVHNLLREGIVKDYDTFQINADKKSNRAECAELIYRLLYVLNKV</sequence>